<evidence type="ECO:0000256" key="2">
    <source>
        <dbReference type="ARBA" id="ARBA00009773"/>
    </source>
</evidence>
<evidence type="ECO:0000256" key="8">
    <source>
        <dbReference type="SAM" id="Phobius"/>
    </source>
</evidence>
<gene>
    <name evidence="9" type="ORF">BFL38_05520</name>
</gene>
<keyword evidence="4" id="KW-1003">Cell membrane</keyword>
<dbReference type="PANTHER" id="PTHR21716:SF53">
    <property type="entry name" value="PERMEASE PERM-RELATED"/>
    <property type="match status" value="1"/>
</dbReference>
<evidence type="ECO:0000313" key="9">
    <source>
        <dbReference type="EMBL" id="OEJ14230.1"/>
    </source>
</evidence>
<organism evidence="9 10">
    <name type="scientific">Brachyspira hampsonii</name>
    <dbReference type="NCBI Taxonomy" id="1287055"/>
    <lineage>
        <taxon>Bacteria</taxon>
        <taxon>Pseudomonadati</taxon>
        <taxon>Spirochaetota</taxon>
        <taxon>Spirochaetia</taxon>
        <taxon>Brachyspirales</taxon>
        <taxon>Brachyspiraceae</taxon>
        <taxon>Brachyspira</taxon>
    </lineage>
</organism>
<proteinExistence type="inferred from homology"/>
<evidence type="ECO:0000256" key="6">
    <source>
        <dbReference type="ARBA" id="ARBA00022989"/>
    </source>
</evidence>
<feature type="transmembrane region" description="Helical" evidence="8">
    <location>
        <begin position="355"/>
        <end position="374"/>
    </location>
</feature>
<feature type="transmembrane region" description="Helical" evidence="8">
    <location>
        <begin position="20"/>
        <end position="44"/>
    </location>
</feature>
<dbReference type="GO" id="GO:0005886">
    <property type="term" value="C:plasma membrane"/>
    <property type="evidence" value="ECO:0007669"/>
    <property type="project" value="UniProtKB-SubCell"/>
</dbReference>
<feature type="transmembrane region" description="Helical" evidence="8">
    <location>
        <begin position="89"/>
        <end position="110"/>
    </location>
</feature>
<keyword evidence="7 8" id="KW-0472">Membrane</keyword>
<comment type="subcellular location">
    <subcellularLocation>
        <location evidence="1">Cell membrane</location>
        <topology evidence="1">Multi-pass membrane protein</topology>
    </subcellularLocation>
</comment>
<keyword evidence="3" id="KW-0813">Transport</keyword>
<dbReference type="RefSeq" id="WP_069726714.1">
    <property type="nucleotide sequence ID" value="NZ_MDCO01000011.1"/>
</dbReference>
<feature type="transmembrane region" description="Helical" evidence="8">
    <location>
        <begin position="279"/>
        <end position="303"/>
    </location>
</feature>
<comment type="similarity">
    <text evidence="2">Belongs to the autoinducer-2 exporter (AI-2E) (TC 2.A.86) family.</text>
</comment>
<dbReference type="Proteomes" id="UP000095247">
    <property type="component" value="Unassembled WGS sequence"/>
</dbReference>
<name>A0A1E5NDJ5_9SPIR</name>
<feature type="transmembrane region" description="Helical" evidence="8">
    <location>
        <begin position="122"/>
        <end position="142"/>
    </location>
</feature>
<keyword evidence="5 8" id="KW-0812">Transmembrane</keyword>
<reference evidence="9 10" key="1">
    <citation type="submission" date="2016-08" db="EMBL/GenBank/DDBJ databases">
        <title>Characterization and recognition of Brachyspira hampsonii sp. nov., a novel intestinal spirochete that is pathogenic to pigs.</title>
        <authorList>
            <person name="Mirajkar N."/>
            <person name="La T."/>
            <person name="Phillips N."/>
            <person name="Hampson D."/>
            <person name="Gebhart C."/>
        </authorList>
    </citation>
    <scope>NUCLEOTIDE SEQUENCE [LARGE SCALE GENOMIC DNA]</scope>
    <source>
        <strain evidence="9 10">P280/1</strain>
    </source>
</reference>
<sequence>MIGKNNFYSKDNNSLIHNKILIIGGEILLIAIVFSAFFYFCYLIREIINPIILFLILIAALIPFWKYIWAKTSIVLILALFTLWVIKEAGYLVAPFIWGIFIAYMFDPLITKMQKKIPRIVGVLLIYIPLLILAIIFFIFILPRTIEQIEVILKTLPQYVDKIYNSISDMLITLSGKLNRTIGKSFDINLEIDSQAINDFLFGNSGVITLMYKKIIDFRFQNINSITKIFSIIFSYFVILPFVTFYLMLDFQNIKGKMIKLIPMRWQNSVSDIIKNSNYIINGYVVGMTILAVSFFIITYILLSVTNTKYAFILALLRGILNYIPFIGPFAAFISALFIGIITEEIWWYGALKMCIIYGIIQVIDSGIMAPKILGKSVKIHPIAVMFSTIIGGVLFGLLGVLFAVPFCGIILIIIKNFFNKYYNSKFYTLTKRGE</sequence>
<evidence type="ECO:0000256" key="3">
    <source>
        <dbReference type="ARBA" id="ARBA00022448"/>
    </source>
</evidence>
<feature type="transmembrane region" description="Helical" evidence="8">
    <location>
        <begin position="386"/>
        <end position="415"/>
    </location>
</feature>
<dbReference type="AlphaFoldDB" id="A0A1E5NDJ5"/>
<accession>A0A1E5NDJ5</accession>
<evidence type="ECO:0000256" key="7">
    <source>
        <dbReference type="ARBA" id="ARBA00023136"/>
    </source>
</evidence>
<protein>
    <submittedName>
        <fullName evidence="9">AI-2E family transporter</fullName>
    </submittedName>
</protein>
<feature type="transmembrane region" description="Helical" evidence="8">
    <location>
        <begin position="323"/>
        <end position="343"/>
    </location>
</feature>
<evidence type="ECO:0000313" key="10">
    <source>
        <dbReference type="Proteomes" id="UP000095247"/>
    </source>
</evidence>
<dbReference type="Pfam" id="PF01594">
    <property type="entry name" value="AI-2E_transport"/>
    <property type="match status" value="1"/>
</dbReference>
<comment type="caution">
    <text evidence="9">The sequence shown here is derived from an EMBL/GenBank/DDBJ whole genome shotgun (WGS) entry which is preliminary data.</text>
</comment>
<evidence type="ECO:0000256" key="5">
    <source>
        <dbReference type="ARBA" id="ARBA00022692"/>
    </source>
</evidence>
<feature type="transmembrane region" description="Helical" evidence="8">
    <location>
        <begin position="229"/>
        <end position="249"/>
    </location>
</feature>
<dbReference type="InterPro" id="IPR002549">
    <property type="entry name" value="AI-2E-like"/>
</dbReference>
<dbReference type="PANTHER" id="PTHR21716">
    <property type="entry name" value="TRANSMEMBRANE PROTEIN"/>
    <property type="match status" value="1"/>
</dbReference>
<dbReference type="GO" id="GO:0055085">
    <property type="term" value="P:transmembrane transport"/>
    <property type="evidence" value="ECO:0007669"/>
    <property type="project" value="TreeGrafter"/>
</dbReference>
<evidence type="ECO:0000256" key="4">
    <source>
        <dbReference type="ARBA" id="ARBA00022475"/>
    </source>
</evidence>
<dbReference type="EMBL" id="MDCO01000011">
    <property type="protein sequence ID" value="OEJ14230.1"/>
    <property type="molecule type" value="Genomic_DNA"/>
</dbReference>
<evidence type="ECO:0000256" key="1">
    <source>
        <dbReference type="ARBA" id="ARBA00004651"/>
    </source>
</evidence>
<keyword evidence="6 8" id="KW-1133">Transmembrane helix</keyword>
<feature type="transmembrane region" description="Helical" evidence="8">
    <location>
        <begin position="51"/>
        <end position="69"/>
    </location>
</feature>